<evidence type="ECO:0000313" key="2">
    <source>
        <dbReference type="Proteomes" id="UP000193834"/>
    </source>
</evidence>
<dbReference type="InterPro" id="IPR007344">
    <property type="entry name" value="GrpB/CoaE"/>
</dbReference>
<gene>
    <name evidence="1" type="ORF">SAMN06295960_0078</name>
</gene>
<dbReference type="Pfam" id="PF04229">
    <property type="entry name" value="GrpB"/>
    <property type="match status" value="1"/>
</dbReference>
<sequence>MANRRRNIVVTDYDEHWVSLFEQEAAILRDIFKDELLDIHHIGSTSVPRLKAKPIIDILPVVKDIARVDDYNESMINIDYEPMHEFGIQGRRYFRKGGINRTHQLHVFQFDNTYEIERHLAVRDYLRTHQEDMIAYGDLKEQLAALHPADIEGYCDGKDEFVKALEKRALEWKRGLTD</sequence>
<reference evidence="1 2" key="1">
    <citation type="submission" date="2017-04" db="EMBL/GenBank/DDBJ databases">
        <authorList>
            <person name="Afonso C.L."/>
            <person name="Miller P.J."/>
            <person name="Scott M.A."/>
            <person name="Spackman E."/>
            <person name="Goraichik I."/>
            <person name="Dimitrov K.M."/>
            <person name="Suarez D.L."/>
            <person name="Swayne D.E."/>
        </authorList>
    </citation>
    <scope>NUCLEOTIDE SEQUENCE [LARGE SCALE GENOMIC DNA]</scope>
    <source>
        <strain evidence="1 2">11</strain>
    </source>
</reference>
<dbReference type="InterPro" id="IPR043519">
    <property type="entry name" value="NT_sf"/>
</dbReference>
<dbReference type="RefSeq" id="WP_085492400.1">
    <property type="nucleotide sequence ID" value="NZ_FXAZ01000001.1"/>
</dbReference>
<dbReference type="STRING" id="1852522.SAMN06295960_0078"/>
<dbReference type="EMBL" id="FXAZ01000001">
    <property type="protein sequence ID" value="SMG08616.1"/>
    <property type="molecule type" value="Genomic_DNA"/>
</dbReference>
<proteinExistence type="predicted"/>
<dbReference type="Gene3D" id="3.30.460.10">
    <property type="entry name" value="Beta Polymerase, domain 2"/>
    <property type="match status" value="1"/>
</dbReference>
<dbReference type="GO" id="GO:0016740">
    <property type="term" value="F:transferase activity"/>
    <property type="evidence" value="ECO:0007669"/>
    <property type="project" value="UniProtKB-KW"/>
</dbReference>
<keyword evidence="1" id="KW-0808">Transferase</keyword>
<evidence type="ECO:0000313" key="1">
    <source>
        <dbReference type="EMBL" id="SMG08616.1"/>
    </source>
</evidence>
<organism evidence="1 2">
    <name type="scientific">Paenibacillus aquistagni</name>
    <dbReference type="NCBI Taxonomy" id="1852522"/>
    <lineage>
        <taxon>Bacteria</taxon>
        <taxon>Bacillati</taxon>
        <taxon>Bacillota</taxon>
        <taxon>Bacilli</taxon>
        <taxon>Bacillales</taxon>
        <taxon>Paenibacillaceae</taxon>
        <taxon>Paenibacillus</taxon>
    </lineage>
</organism>
<keyword evidence="2" id="KW-1185">Reference proteome</keyword>
<dbReference type="PANTHER" id="PTHR34822">
    <property type="entry name" value="GRPB DOMAIN PROTEIN (AFU_ORTHOLOGUE AFUA_1G01530)"/>
    <property type="match status" value="1"/>
</dbReference>
<dbReference type="Proteomes" id="UP000193834">
    <property type="component" value="Unassembled WGS sequence"/>
</dbReference>
<name>A0A1X7I4H2_9BACL</name>
<dbReference type="OrthoDB" id="9799092at2"/>
<dbReference type="PANTHER" id="PTHR34822:SF1">
    <property type="entry name" value="GRPB FAMILY PROTEIN"/>
    <property type="match status" value="1"/>
</dbReference>
<accession>A0A1X7I4H2</accession>
<protein>
    <submittedName>
        <fullName evidence="1">GrpB domain, predicted nucleotidyltransferase, UPF0157 family</fullName>
    </submittedName>
</protein>
<dbReference type="SUPFAM" id="SSF81301">
    <property type="entry name" value="Nucleotidyltransferase"/>
    <property type="match status" value="1"/>
</dbReference>
<dbReference type="AlphaFoldDB" id="A0A1X7I4H2"/>